<sequence>MRSTALKIALIGHSTADLPPLAKSIADHGLHTLGLPLTVSAFETATTNSTEPNLENFDLAFFAMSAHEGLDQEILKWWEAASDLSLPRALLITKIEDGEADFDEAILIARRVLDNFTTPYLVLHDDGGAPCALINLKDLTIHDYSTAEFKIYPCDEDHKVVIQEFREEYLASLEEFGEDTFVFGLFIPAIPLSVKAEIGFNEIMELIKLVNDQQSL</sequence>
<dbReference type="InterPro" id="IPR027417">
    <property type="entry name" value="P-loop_NTPase"/>
</dbReference>
<dbReference type="SUPFAM" id="SSF52540">
    <property type="entry name" value="P-loop containing nucleoside triphosphate hydrolases"/>
    <property type="match status" value="1"/>
</dbReference>
<protein>
    <submittedName>
        <fullName evidence="1">Unannotated protein</fullName>
    </submittedName>
</protein>
<reference evidence="1" key="1">
    <citation type="submission" date="2020-05" db="EMBL/GenBank/DDBJ databases">
        <authorList>
            <person name="Chiriac C."/>
            <person name="Salcher M."/>
            <person name="Ghai R."/>
            <person name="Kavagutti S V."/>
        </authorList>
    </citation>
    <scope>NUCLEOTIDE SEQUENCE</scope>
</reference>
<dbReference type="EMBL" id="CAEZYJ010000078">
    <property type="protein sequence ID" value="CAB4721123.1"/>
    <property type="molecule type" value="Genomic_DNA"/>
</dbReference>
<accession>A0A6J6RGI3</accession>
<organism evidence="1">
    <name type="scientific">freshwater metagenome</name>
    <dbReference type="NCBI Taxonomy" id="449393"/>
    <lineage>
        <taxon>unclassified sequences</taxon>
        <taxon>metagenomes</taxon>
        <taxon>ecological metagenomes</taxon>
    </lineage>
</organism>
<gene>
    <name evidence="1" type="ORF">UFOPK2659_00652</name>
</gene>
<dbReference type="AlphaFoldDB" id="A0A6J6RGI3"/>
<proteinExistence type="predicted"/>
<evidence type="ECO:0000313" key="1">
    <source>
        <dbReference type="EMBL" id="CAB4721123.1"/>
    </source>
</evidence>
<dbReference type="Gene3D" id="3.40.50.300">
    <property type="entry name" value="P-loop containing nucleotide triphosphate hydrolases"/>
    <property type="match status" value="1"/>
</dbReference>
<name>A0A6J6RGI3_9ZZZZ</name>